<dbReference type="InterPro" id="IPR027417">
    <property type="entry name" value="P-loop_NTPase"/>
</dbReference>
<dbReference type="Pfam" id="PF24883">
    <property type="entry name" value="NPHP3_N"/>
    <property type="match status" value="1"/>
</dbReference>
<dbReference type="SMART" id="SM00355">
    <property type="entry name" value="ZnF_C2H2"/>
    <property type="match status" value="4"/>
</dbReference>
<dbReference type="Pfam" id="PF22939">
    <property type="entry name" value="WHD_GPIID"/>
    <property type="match status" value="1"/>
</dbReference>
<dbReference type="InterPro" id="IPR054471">
    <property type="entry name" value="GPIID_WHD"/>
</dbReference>
<dbReference type="PROSITE" id="PS50157">
    <property type="entry name" value="ZINC_FINGER_C2H2_2"/>
    <property type="match status" value="2"/>
</dbReference>
<evidence type="ECO:0000256" key="1">
    <source>
        <dbReference type="ARBA" id="ARBA00022737"/>
    </source>
</evidence>
<feature type="domain" description="C2H2-type" evidence="3">
    <location>
        <begin position="1297"/>
        <end position="1324"/>
    </location>
</feature>
<comment type="caution">
    <text evidence="4">The sequence shown here is derived from an EMBL/GenBank/DDBJ whole genome shotgun (WGS) entry which is preliminary data.</text>
</comment>
<dbReference type="Proteomes" id="UP001610446">
    <property type="component" value="Unassembled WGS sequence"/>
</dbReference>
<sequence>MDRSKTEDWSTTVFRVRVLPYSVRTGDDVARLLSARLGDVSAHNISVFSLATSLKHWEDPLTRVATIMFSTAPSLVQRDLDKQEWHVPARGHDRTLPDLILDTHFMGMTPLSDTSNLEDSYDCIAISGLASHPFGSWQPKGGDKRFMWIRDNLVRHARDTRVIIYGYDTKLDSSSSFQNINDLAKQLIDQLQAYREPQSRTPMVFLAHSLGGLVVKQALRTLADYPSDDEYKTLLAAVCGAIFFGVPNLGMEKKELQSIVQDNPNSVLIGDLSQRSNFIKQLREGFPTVPLHKNCKFFWAYETQESPTAVRNPDGRLSRDGRRAILVSPESATCGFVDTNPAVTFPIDATHSDMVKFSQDSHYYSIVRAKLSQILRSAPLTRDDMETETASIHPPAVIPPEQNGALTQDDLQGQVRSGTRGTLRLLPRSIAAELDKFKTIAGFTDSEEGLLSNTTCDVVHHVVRELQMEQELRRELLYMQRLEPFLVSMEQFGELMEATQLIPDPSHSMAFIWGAMKYILETTKNLPEALNSILTSYQSIGEQIPQLSGSQPLFVSHPYLADVLIMIYKDVLSFHAEIFRHLRRRQWTELFSAWWRSFTTTVNEITDRTARNRRLMENQVSFVDFETIRKDDLISARTLEREKEAQAEHCRDTVRHWLSPFNFELDHFSHREKRSVCEDPGRWLLDSVEYKTWASHADVLNPLLWLSGIPGAGKTVLASVVIDELSKTMGPTVVYFYCKYGDENRNSFGSLARSILAQLLNHNQDLLSYFHEKANRNDNAVLTSVALATEMLSTSLRSCGRAYIVIDGLDECGRAARKQITNWVRQLVDTLPMEEMGSIRCLFVSQEDGMAVEDFHGIPTIKILNRNSGDLSNFAEVWQQKIVTKFGIKARNMNIDRILSGRAKGMFIFAELFAKFLEDQLSIDDLEKHLLPDNLPVQLDNVYERILDRVREVRGTDAMKRIEVILGWMVCARRPLRWEEIQNAVCVDVDSWTIDYGKRLANSPRELFASLVECQSDGTIDLVHRTARGFLVGGGSVKLHEAHFSLAIRCISYLSFPNFDLERSDNDILSDALDGVHQLYDYASACWAMHLQDGLAEDLRAGDLRCLQEALERLVDARWSETEKPLPDVKRLRRALSPLGASPKFNQIIQAVAWAKKQSSQHGIGPSPDEALHLWQVTEKVRSVVETINSGEDEFEAIKTLYGPSRYKCPRVNCYYYHQGFPFFLQRNRHIKKHTRPYLCVVTGCPMEVFGYATEKELQKHLFDAHYIDEFDDTDEPAYPSASKEKTHKSGQKEASFKCPDCDKAFTQKKSLNRHINGHNSEKRFACDSCDKRFKRKEDCDRHRLTHGAKKYTCAGLLGDGTKWGCDTSFSRQDKLRDHFQSKKGLKCILPLVKEKQQAGGGGGEDLNENLFANQTGANAEVLLTAGKSLPPFHKFLELCGIHESGGASPHRVYCNKKY</sequence>
<dbReference type="PANTHER" id="PTHR10039">
    <property type="entry name" value="AMELOGENIN"/>
    <property type="match status" value="1"/>
</dbReference>
<evidence type="ECO:0000256" key="2">
    <source>
        <dbReference type="PROSITE-ProRule" id="PRU00042"/>
    </source>
</evidence>
<dbReference type="Gene3D" id="3.40.50.1820">
    <property type="entry name" value="alpha/beta hydrolase"/>
    <property type="match status" value="1"/>
</dbReference>
<dbReference type="EMBL" id="JBFXLU010000091">
    <property type="protein sequence ID" value="KAL2843331.1"/>
    <property type="molecule type" value="Genomic_DNA"/>
</dbReference>
<evidence type="ECO:0000313" key="5">
    <source>
        <dbReference type="Proteomes" id="UP001610446"/>
    </source>
</evidence>
<keyword evidence="1" id="KW-0677">Repeat</keyword>
<protein>
    <recommendedName>
        <fullName evidence="3">C2H2-type domain-containing protein</fullName>
    </recommendedName>
</protein>
<proteinExistence type="predicted"/>
<accession>A0ABR4JTJ4</accession>
<dbReference type="SUPFAM" id="SSF52540">
    <property type="entry name" value="P-loop containing nucleoside triphosphate hydrolases"/>
    <property type="match status" value="1"/>
</dbReference>
<keyword evidence="2" id="KW-0862">Zinc</keyword>
<dbReference type="Gene3D" id="3.40.50.300">
    <property type="entry name" value="P-loop containing nucleotide triphosphate hydrolases"/>
    <property type="match status" value="1"/>
</dbReference>
<dbReference type="Pfam" id="PF24809">
    <property type="entry name" value="DUF7708"/>
    <property type="match status" value="1"/>
</dbReference>
<dbReference type="SUPFAM" id="SSF53474">
    <property type="entry name" value="alpha/beta-Hydrolases"/>
    <property type="match status" value="1"/>
</dbReference>
<dbReference type="Gene3D" id="3.30.160.60">
    <property type="entry name" value="Classic Zinc Finger"/>
    <property type="match status" value="2"/>
</dbReference>
<gene>
    <name evidence="4" type="ORF">BJY01DRAFT_264318</name>
</gene>
<dbReference type="PROSITE" id="PS00028">
    <property type="entry name" value="ZINC_FINGER_C2H2_1"/>
    <property type="match status" value="2"/>
</dbReference>
<keyword evidence="2" id="KW-0863">Zinc-finger</keyword>
<dbReference type="Pfam" id="PF00096">
    <property type="entry name" value="zf-C2H2"/>
    <property type="match status" value="1"/>
</dbReference>
<keyword evidence="2" id="KW-0479">Metal-binding</keyword>
<dbReference type="InterPro" id="IPR036236">
    <property type="entry name" value="Znf_C2H2_sf"/>
</dbReference>
<dbReference type="SUPFAM" id="SSF57667">
    <property type="entry name" value="beta-beta-alpha zinc fingers"/>
    <property type="match status" value="1"/>
</dbReference>
<evidence type="ECO:0000259" key="3">
    <source>
        <dbReference type="PROSITE" id="PS50157"/>
    </source>
</evidence>
<organism evidence="4 5">
    <name type="scientific">Aspergillus pseudoustus</name>
    <dbReference type="NCBI Taxonomy" id="1810923"/>
    <lineage>
        <taxon>Eukaryota</taxon>
        <taxon>Fungi</taxon>
        <taxon>Dikarya</taxon>
        <taxon>Ascomycota</taxon>
        <taxon>Pezizomycotina</taxon>
        <taxon>Eurotiomycetes</taxon>
        <taxon>Eurotiomycetidae</taxon>
        <taxon>Eurotiales</taxon>
        <taxon>Aspergillaceae</taxon>
        <taxon>Aspergillus</taxon>
        <taxon>Aspergillus subgen. Nidulantes</taxon>
    </lineage>
</organism>
<keyword evidence="5" id="KW-1185">Reference proteome</keyword>
<evidence type="ECO:0000313" key="4">
    <source>
        <dbReference type="EMBL" id="KAL2843331.1"/>
    </source>
</evidence>
<reference evidence="4 5" key="1">
    <citation type="submission" date="2024-07" db="EMBL/GenBank/DDBJ databases">
        <title>Section-level genome sequencing and comparative genomics of Aspergillus sections Usti and Cavernicolus.</title>
        <authorList>
            <consortium name="Lawrence Berkeley National Laboratory"/>
            <person name="Nybo J.L."/>
            <person name="Vesth T.C."/>
            <person name="Theobald S."/>
            <person name="Frisvad J.C."/>
            <person name="Larsen T.O."/>
            <person name="Kjaerboelling I."/>
            <person name="Rothschild-Mancinelli K."/>
            <person name="Lyhne E.K."/>
            <person name="Kogle M.E."/>
            <person name="Barry K."/>
            <person name="Clum A."/>
            <person name="Na H."/>
            <person name="Ledsgaard L."/>
            <person name="Lin J."/>
            <person name="Lipzen A."/>
            <person name="Kuo A."/>
            <person name="Riley R."/>
            <person name="Mondo S."/>
            <person name="Labutti K."/>
            <person name="Haridas S."/>
            <person name="Pangalinan J."/>
            <person name="Salamov A.A."/>
            <person name="Simmons B.A."/>
            <person name="Magnuson J.K."/>
            <person name="Chen J."/>
            <person name="Drula E."/>
            <person name="Henrissat B."/>
            <person name="Wiebenga A."/>
            <person name="Lubbers R.J."/>
            <person name="Gomes A.C."/>
            <person name="Makela M.R."/>
            <person name="Stajich J."/>
            <person name="Grigoriev I.V."/>
            <person name="Mortensen U.H."/>
            <person name="De Vries R.P."/>
            <person name="Baker S.E."/>
            <person name="Andersen M.R."/>
        </authorList>
    </citation>
    <scope>NUCLEOTIDE SEQUENCE [LARGE SCALE GENOMIC DNA]</scope>
    <source>
        <strain evidence="4 5">CBS 123904</strain>
    </source>
</reference>
<dbReference type="InterPro" id="IPR056125">
    <property type="entry name" value="DUF7708"/>
</dbReference>
<name>A0ABR4JTJ4_9EURO</name>
<feature type="domain" description="C2H2-type" evidence="3">
    <location>
        <begin position="1325"/>
        <end position="1352"/>
    </location>
</feature>
<dbReference type="InterPro" id="IPR029058">
    <property type="entry name" value="AB_hydrolase_fold"/>
</dbReference>
<dbReference type="InterPro" id="IPR013087">
    <property type="entry name" value="Znf_C2H2_type"/>
</dbReference>
<dbReference type="PANTHER" id="PTHR10039:SF14">
    <property type="entry name" value="NACHT DOMAIN-CONTAINING PROTEIN"/>
    <property type="match status" value="1"/>
</dbReference>
<dbReference type="InterPro" id="IPR056884">
    <property type="entry name" value="NPHP3-like_N"/>
</dbReference>